<feature type="compositionally biased region" description="Basic and acidic residues" evidence="1">
    <location>
        <begin position="459"/>
        <end position="470"/>
    </location>
</feature>
<dbReference type="OrthoDB" id="10250120at2759"/>
<evidence type="ECO:0000313" key="2">
    <source>
        <dbReference type="EMBL" id="KAJ4390654.1"/>
    </source>
</evidence>
<gene>
    <name evidence="2" type="ORF">N0V93_004252</name>
</gene>
<keyword evidence="3" id="KW-1185">Reference proteome</keyword>
<dbReference type="GO" id="GO:0009898">
    <property type="term" value="C:cytoplasmic side of plasma membrane"/>
    <property type="evidence" value="ECO:0007669"/>
    <property type="project" value="TreeGrafter"/>
</dbReference>
<dbReference type="Proteomes" id="UP001140453">
    <property type="component" value="Unassembled WGS sequence"/>
</dbReference>
<reference evidence="2" key="1">
    <citation type="submission" date="2022-10" db="EMBL/GenBank/DDBJ databases">
        <title>Tapping the CABI collections for fungal endophytes: first genome assemblies for Collariella, Neodidymelliopsis, Ascochyta clinopodiicola, Didymella pomorum, Didymosphaeria variabile, Neocosmospora piperis and Neocucurbitaria cava.</title>
        <authorList>
            <person name="Hill R."/>
        </authorList>
    </citation>
    <scope>NUCLEOTIDE SEQUENCE</scope>
    <source>
        <strain evidence="2">IMI 355082</strain>
    </source>
</reference>
<dbReference type="InterPro" id="IPR005024">
    <property type="entry name" value="Snf7_fam"/>
</dbReference>
<evidence type="ECO:0008006" key="4">
    <source>
        <dbReference type="Google" id="ProtNLM"/>
    </source>
</evidence>
<name>A0A9W8YR54_9PEZI</name>
<dbReference type="AlphaFoldDB" id="A0A9W8YR54"/>
<sequence>MSAALEWLVEHEPAFRKARLPALYSDFQGQRTTNPDGYHANVSAWRRGLASLVRAGLAPAGSGSSPTPNHVILSADESLLRALESKQYGRPLALGAVIREAIQQKDLIPLQDFLKSQQSIYYKSWSSIPWNVASWGFRQLGLTGAFTFGGTDRLPGGQFVVIANLEAASKAVVENTAPLTSRFERTFSKVQFQTEFRDSILKGQQLSEMDMEVLLKFMSRDQGVLLYDGKTIKIKTPGNPETAITAEDETIASLKELTEYLEHQTSILEKKIDELTITAKEAVAKKNRVSALAALKSKRLAETSLQTRFATLNQLEAVSTKIEQASDNVQLVKVMGASADILKGLHEQVGGAEGVEDVVDRMREQMAQADEVSSILNESGPVVDQGELDDELDAMLEQERKEEEAVERAKKEAEQRKEAQETAKRLAELDALQSSADKIRNQIQDEEEDLSGELSQMSLERHKHQEQAEI</sequence>
<organism evidence="2 3">
    <name type="scientific">Gnomoniopsis smithogilvyi</name>
    <dbReference type="NCBI Taxonomy" id="1191159"/>
    <lineage>
        <taxon>Eukaryota</taxon>
        <taxon>Fungi</taxon>
        <taxon>Dikarya</taxon>
        <taxon>Ascomycota</taxon>
        <taxon>Pezizomycotina</taxon>
        <taxon>Sordariomycetes</taxon>
        <taxon>Sordariomycetidae</taxon>
        <taxon>Diaporthales</taxon>
        <taxon>Gnomoniaceae</taxon>
        <taxon>Gnomoniopsis</taxon>
    </lineage>
</organism>
<protein>
    <recommendedName>
        <fullName evidence="4">Snf7-domain-containing protein</fullName>
    </recommendedName>
</protein>
<dbReference type="PANTHER" id="PTHR22761:SF18">
    <property type="entry name" value="SORTING PROTEIN SNF7 FAMILY PROTEIN, PUTATIVE (AFU_ORTHOLOGUE AFUA_2G16692)-RELATED"/>
    <property type="match status" value="1"/>
</dbReference>
<feature type="region of interest" description="Disordered" evidence="1">
    <location>
        <begin position="399"/>
        <end position="470"/>
    </location>
</feature>
<accession>A0A9W8YR54</accession>
<dbReference type="Gene3D" id="1.10.287.1060">
    <property type="entry name" value="ESAT-6-like"/>
    <property type="match status" value="1"/>
</dbReference>
<evidence type="ECO:0000256" key="1">
    <source>
        <dbReference type="SAM" id="MobiDB-lite"/>
    </source>
</evidence>
<evidence type="ECO:0000313" key="3">
    <source>
        <dbReference type="Proteomes" id="UP001140453"/>
    </source>
</evidence>
<dbReference type="PANTHER" id="PTHR22761">
    <property type="entry name" value="CHARGED MULTIVESICULAR BODY PROTEIN"/>
    <property type="match status" value="1"/>
</dbReference>
<comment type="caution">
    <text evidence="2">The sequence shown here is derived from an EMBL/GenBank/DDBJ whole genome shotgun (WGS) entry which is preliminary data.</text>
</comment>
<feature type="compositionally biased region" description="Basic and acidic residues" evidence="1">
    <location>
        <begin position="399"/>
        <end position="428"/>
    </location>
</feature>
<dbReference type="GO" id="GO:0000815">
    <property type="term" value="C:ESCRT III complex"/>
    <property type="evidence" value="ECO:0007669"/>
    <property type="project" value="TreeGrafter"/>
</dbReference>
<dbReference type="GO" id="GO:0006900">
    <property type="term" value="P:vesicle budding from membrane"/>
    <property type="evidence" value="ECO:0007669"/>
    <property type="project" value="TreeGrafter"/>
</dbReference>
<dbReference type="EMBL" id="JAPEVB010000003">
    <property type="protein sequence ID" value="KAJ4390654.1"/>
    <property type="molecule type" value="Genomic_DNA"/>
</dbReference>
<dbReference type="GO" id="GO:0032511">
    <property type="term" value="P:late endosome to vacuole transport via multivesicular body sorting pathway"/>
    <property type="evidence" value="ECO:0007669"/>
    <property type="project" value="TreeGrafter"/>
</dbReference>
<proteinExistence type="predicted"/>
<dbReference type="Pfam" id="PF03357">
    <property type="entry name" value="Snf7"/>
    <property type="match status" value="1"/>
</dbReference>
<dbReference type="GO" id="GO:0005771">
    <property type="term" value="C:multivesicular body"/>
    <property type="evidence" value="ECO:0007669"/>
    <property type="project" value="TreeGrafter"/>
</dbReference>